<feature type="domain" description="STI1" evidence="6">
    <location>
        <begin position="149"/>
        <end position="188"/>
    </location>
</feature>
<evidence type="ECO:0000313" key="8">
    <source>
        <dbReference type="EMBL" id="KAE9121722.1"/>
    </source>
</evidence>
<dbReference type="EMBL" id="QXFW01000323">
    <property type="protein sequence ID" value="KAE9016102.1"/>
    <property type="molecule type" value="Genomic_DNA"/>
</dbReference>
<dbReference type="Proteomes" id="UP000486351">
    <property type="component" value="Unassembled WGS sequence"/>
</dbReference>
<accession>A0A6A3ZTM8</accession>
<evidence type="ECO:0000313" key="19">
    <source>
        <dbReference type="Proteomes" id="UP000460718"/>
    </source>
</evidence>
<evidence type="ECO:0000256" key="3">
    <source>
        <dbReference type="ARBA" id="ARBA00023186"/>
    </source>
</evidence>
<dbReference type="GO" id="GO:0051082">
    <property type="term" value="F:unfolded protein binding"/>
    <property type="evidence" value="ECO:0007669"/>
    <property type="project" value="InterPro"/>
</dbReference>
<dbReference type="Pfam" id="PF17830">
    <property type="entry name" value="STI1-HOP_DP"/>
    <property type="match status" value="1"/>
</dbReference>
<gene>
    <name evidence="13" type="ORF">PF001_g7653</name>
    <name evidence="12" type="ORF">PF002_g9270</name>
    <name evidence="11" type="ORF">PF004_g7454</name>
    <name evidence="10" type="ORF">PF006_g8178</name>
    <name evidence="9" type="ORF">PF007_g3896</name>
    <name evidence="14" type="ORF">PF008_g7675</name>
    <name evidence="8" type="ORF">PF010_g7000</name>
    <name evidence="7" type="ORF">PF011_g7303</name>
</gene>
<comment type="caution">
    <text evidence="12">The sequence shown here is derived from an EMBL/GenBank/DDBJ whole genome shotgun (WGS) entry which is preliminary data.</text>
</comment>
<feature type="compositionally biased region" description="Basic and acidic residues" evidence="5">
    <location>
        <begin position="51"/>
        <end position="66"/>
    </location>
</feature>
<dbReference type="AlphaFoldDB" id="A0A6A3ZTM8"/>
<dbReference type="EMBL" id="QXGC01000323">
    <property type="protein sequence ID" value="KAE9240537.1"/>
    <property type="molecule type" value="Genomic_DNA"/>
</dbReference>
<evidence type="ECO:0000313" key="21">
    <source>
        <dbReference type="Proteomes" id="UP000486351"/>
    </source>
</evidence>
<evidence type="ECO:0000313" key="10">
    <source>
        <dbReference type="EMBL" id="KAE9147108.1"/>
    </source>
</evidence>
<dbReference type="Proteomes" id="UP000440732">
    <property type="component" value="Unassembled WGS sequence"/>
</dbReference>
<dbReference type="Pfam" id="PF01920">
    <property type="entry name" value="Prefoldin_2"/>
    <property type="match status" value="1"/>
</dbReference>
<dbReference type="Proteomes" id="UP000476176">
    <property type="component" value="Unassembled WGS sequence"/>
</dbReference>
<dbReference type="GO" id="GO:0005737">
    <property type="term" value="C:cytoplasm"/>
    <property type="evidence" value="ECO:0007669"/>
    <property type="project" value="TreeGrafter"/>
</dbReference>
<evidence type="ECO:0000313" key="22">
    <source>
        <dbReference type="Proteomes" id="UP000488956"/>
    </source>
</evidence>
<feature type="region of interest" description="Disordered" evidence="5">
    <location>
        <begin position="1"/>
        <end position="105"/>
    </location>
</feature>
<evidence type="ECO:0000313" key="17">
    <source>
        <dbReference type="Proteomes" id="UP000440732"/>
    </source>
</evidence>
<dbReference type="EMBL" id="QXFY01000330">
    <property type="protein sequence ID" value="KAE9347728.1"/>
    <property type="molecule type" value="Genomic_DNA"/>
</dbReference>
<keyword evidence="3" id="KW-0143">Chaperone</keyword>
<evidence type="ECO:0000313" key="15">
    <source>
        <dbReference type="Proteomes" id="UP000437068"/>
    </source>
</evidence>
<dbReference type="Proteomes" id="UP000460718">
    <property type="component" value="Unassembled WGS sequence"/>
</dbReference>
<dbReference type="EMBL" id="QXFZ01000120">
    <property type="protein sequence ID" value="KAE9132008.1"/>
    <property type="molecule type" value="Genomic_DNA"/>
</dbReference>
<evidence type="ECO:0000256" key="1">
    <source>
        <dbReference type="ARBA" id="ARBA00008045"/>
    </source>
</evidence>
<evidence type="ECO:0000313" key="13">
    <source>
        <dbReference type="EMBL" id="KAE9315728.1"/>
    </source>
</evidence>
<evidence type="ECO:0000256" key="4">
    <source>
        <dbReference type="SAM" id="Coils"/>
    </source>
</evidence>
<dbReference type="PANTHER" id="PTHR21431:SF0">
    <property type="entry name" value="PREFOLDIN SUBUNIT 6"/>
    <property type="match status" value="1"/>
</dbReference>
<keyword evidence="2" id="KW-0677">Repeat</keyword>
<evidence type="ECO:0000313" key="16">
    <source>
        <dbReference type="Proteomes" id="UP000440367"/>
    </source>
</evidence>
<dbReference type="CDD" id="cd23161">
    <property type="entry name" value="Prefoldin_6"/>
    <property type="match status" value="1"/>
</dbReference>
<name>A0A6A3ZTM8_9STRA</name>
<comment type="similarity">
    <text evidence="1">Belongs to the prefoldin subunit beta family.</text>
</comment>
<evidence type="ECO:0000313" key="9">
    <source>
        <dbReference type="EMBL" id="KAE9132008.1"/>
    </source>
</evidence>
<dbReference type="EMBL" id="QXFX01000291">
    <property type="protein sequence ID" value="KAE9121722.1"/>
    <property type="molecule type" value="Genomic_DNA"/>
</dbReference>
<reference evidence="15 16" key="1">
    <citation type="submission" date="2018-08" db="EMBL/GenBank/DDBJ databases">
        <title>Genomic investigation of the strawberry pathogen Phytophthora fragariae indicates pathogenicity is determined by transcriptional variation in three key races.</title>
        <authorList>
            <person name="Adams T.M."/>
            <person name="Armitage A.D."/>
            <person name="Sobczyk M.K."/>
            <person name="Bates H.J."/>
            <person name="Dunwell J.M."/>
            <person name="Nellist C.F."/>
            <person name="Harrison R.J."/>
        </authorList>
    </citation>
    <scope>NUCLEOTIDE SEQUENCE [LARGE SCALE GENOMIC DNA]</scope>
    <source>
        <strain evidence="13 15">A4</strain>
        <strain evidence="12 16">BC-1</strain>
        <strain evidence="11 20">BC-23</strain>
        <strain evidence="10 17">NOV-5</strain>
        <strain evidence="9 18">NOV-71</strain>
        <strain evidence="14 21">NOV-77</strain>
        <strain evidence="8 22">ONT-3</strain>
        <strain evidence="7 19">SCRP245</strain>
    </source>
</reference>
<organism evidence="12 16">
    <name type="scientific">Phytophthora fragariae</name>
    <dbReference type="NCBI Taxonomy" id="53985"/>
    <lineage>
        <taxon>Eukaryota</taxon>
        <taxon>Sar</taxon>
        <taxon>Stramenopiles</taxon>
        <taxon>Oomycota</taxon>
        <taxon>Peronosporomycetes</taxon>
        <taxon>Peronosporales</taxon>
        <taxon>Peronosporaceae</taxon>
        <taxon>Phytophthora</taxon>
    </lineage>
</organism>
<dbReference type="GO" id="GO:0006457">
    <property type="term" value="P:protein folding"/>
    <property type="evidence" value="ECO:0007669"/>
    <property type="project" value="InterPro"/>
</dbReference>
<feature type="region of interest" description="Disordered" evidence="5">
    <location>
        <begin position="217"/>
        <end position="256"/>
    </location>
</feature>
<evidence type="ECO:0000313" key="12">
    <source>
        <dbReference type="EMBL" id="KAE9241443.1"/>
    </source>
</evidence>
<proteinExistence type="inferred from homology"/>
<evidence type="ECO:0000256" key="2">
    <source>
        <dbReference type="ARBA" id="ARBA00022737"/>
    </source>
</evidence>
<keyword evidence="4" id="KW-0175">Coiled coil</keyword>
<dbReference type="InterPro" id="IPR041243">
    <property type="entry name" value="STI1/HOP_DP"/>
</dbReference>
<dbReference type="SUPFAM" id="SSF46579">
    <property type="entry name" value="Prefoldin"/>
    <property type="match status" value="1"/>
</dbReference>
<protein>
    <recommendedName>
        <fullName evidence="6">STI1 domain-containing protein</fullName>
    </recommendedName>
</protein>
<evidence type="ECO:0000313" key="14">
    <source>
        <dbReference type="EMBL" id="KAE9347728.1"/>
    </source>
</evidence>
<dbReference type="InterPro" id="IPR006636">
    <property type="entry name" value="STI1_HS-bd"/>
</dbReference>
<evidence type="ECO:0000313" key="18">
    <source>
        <dbReference type="Proteomes" id="UP000441208"/>
    </source>
</evidence>
<dbReference type="InterPro" id="IPR002777">
    <property type="entry name" value="PFD_beta-like"/>
</dbReference>
<dbReference type="EMBL" id="QXGA01000367">
    <property type="protein sequence ID" value="KAE9147108.1"/>
    <property type="molecule type" value="Genomic_DNA"/>
</dbReference>
<sequence>MRSGDHEDWEDDEPPMLGETNKLDEDNQAADESTKPPDASIMDEMVAVAQRAKEDKRKQQDTERNHKSFGQGLKKGFFNAAKPAKKKKAASAHSPSMLEPTRQPARNERLLIVKEEQEEAATASPTFVFPEVQEAMKSMNQLDSKEWMNERFFEKLARNPKLAQALQNPAFTKAIAEMQQDPQAAVLKYQKDPAVSTMLRDFMEFLGNHFEELGASEEAAAPKKSSTKHQQQVGKEFHLDNNQTPSAASKPPTIVDLDETRRQAIAGMQRTPEEEEQVQRIAKHPELLAALSDGTLMQRLHACQKSPGELQRLAHDPVLGPKLRLLVQHNMLFSDPHYWWINMAELKDQVEAEMTRYRALQDEVQVLAAQRQTYAQQANENDMVKKELDLLDDEAKVYKLVGPVLLKQDVDEAKTNVNKRLEFINNELSKVNAKIEAKEKEAIGIRTNISNKQMEMQKRAAEAAKGAVVTH</sequence>
<dbReference type="InterPro" id="IPR009053">
    <property type="entry name" value="Prefoldin"/>
</dbReference>
<dbReference type="GO" id="GO:0051131">
    <property type="term" value="P:chaperone-mediated protein complex assembly"/>
    <property type="evidence" value="ECO:0007669"/>
    <property type="project" value="TreeGrafter"/>
</dbReference>
<dbReference type="PANTHER" id="PTHR21431">
    <property type="entry name" value="PREFOLDIN SUBUNIT 6"/>
    <property type="match status" value="1"/>
</dbReference>
<dbReference type="EMBL" id="QXGD01000378">
    <property type="protein sequence ID" value="KAE9241443.1"/>
    <property type="molecule type" value="Genomic_DNA"/>
</dbReference>
<feature type="coiled-coil region" evidence="4">
    <location>
        <begin position="343"/>
        <end position="441"/>
    </location>
</feature>
<evidence type="ECO:0000313" key="11">
    <source>
        <dbReference type="EMBL" id="KAE9240537.1"/>
    </source>
</evidence>
<dbReference type="Proteomes" id="UP000440367">
    <property type="component" value="Unassembled WGS sequence"/>
</dbReference>
<dbReference type="SMART" id="SM00727">
    <property type="entry name" value="STI1"/>
    <property type="match status" value="1"/>
</dbReference>
<dbReference type="Proteomes" id="UP000441208">
    <property type="component" value="Unassembled WGS sequence"/>
</dbReference>
<evidence type="ECO:0000313" key="7">
    <source>
        <dbReference type="EMBL" id="KAE9016102.1"/>
    </source>
</evidence>
<dbReference type="Gene3D" id="1.10.260.100">
    <property type="match status" value="2"/>
</dbReference>
<evidence type="ECO:0000256" key="5">
    <source>
        <dbReference type="SAM" id="MobiDB-lite"/>
    </source>
</evidence>
<dbReference type="FunFam" id="1.10.287.370:FF:000003">
    <property type="entry name" value="Prefoldin subunit 6"/>
    <property type="match status" value="1"/>
</dbReference>
<dbReference type="Proteomes" id="UP000437068">
    <property type="component" value="Unassembled WGS sequence"/>
</dbReference>
<dbReference type="GO" id="GO:0016272">
    <property type="term" value="C:prefoldin complex"/>
    <property type="evidence" value="ECO:0007669"/>
    <property type="project" value="InterPro"/>
</dbReference>
<dbReference type="GO" id="GO:0051087">
    <property type="term" value="F:protein-folding chaperone binding"/>
    <property type="evidence" value="ECO:0007669"/>
    <property type="project" value="TreeGrafter"/>
</dbReference>
<dbReference type="EMBL" id="QXGE01000331">
    <property type="protein sequence ID" value="KAE9315728.1"/>
    <property type="molecule type" value="Genomic_DNA"/>
</dbReference>
<dbReference type="Proteomes" id="UP000488956">
    <property type="component" value="Unassembled WGS sequence"/>
</dbReference>
<evidence type="ECO:0000259" key="6">
    <source>
        <dbReference type="SMART" id="SM00727"/>
    </source>
</evidence>
<evidence type="ECO:0000313" key="20">
    <source>
        <dbReference type="Proteomes" id="UP000476176"/>
    </source>
</evidence>
<dbReference type="Gene3D" id="1.10.287.370">
    <property type="match status" value="1"/>
</dbReference>